<reference evidence="1" key="1">
    <citation type="journal article" date="2015" name="Nature">
        <title>Complex archaea that bridge the gap between prokaryotes and eukaryotes.</title>
        <authorList>
            <person name="Spang A."/>
            <person name="Saw J.H."/>
            <person name="Jorgensen S.L."/>
            <person name="Zaremba-Niedzwiedzka K."/>
            <person name="Martijn J."/>
            <person name="Lind A.E."/>
            <person name="van Eijk R."/>
            <person name="Schleper C."/>
            <person name="Guy L."/>
            <person name="Ettema T.J."/>
        </authorList>
    </citation>
    <scope>NUCLEOTIDE SEQUENCE</scope>
</reference>
<evidence type="ECO:0000313" key="1">
    <source>
        <dbReference type="EMBL" id="KKL18682.1"/>
    </source>
</evidence>
<accession>A0A0F9BXN5</accession>
<dbReference type="AlphaFoldDB" id="A0A0F9BXN5"/>
<name>A0A0F9BXN5_9ZZZZ</name>
<organism evidence="1">
    <name type="scientific">marine sediment metagenome</name>
    <dbReference type="NCBI Taxonomy" id="412755"/>
    <lineage>
        <taxon>unclassified sequences</taxon>
        <taxon>metagenomes</taxon>
        <taxon>ecological metagenomes</taxon>
    </lineage>
</organism>
<proteinExistence type="predicted"/>
<gene>
    <name evidence="1" type="ORF">LCGC14_2473100</name>
</gene>
<feature type="non-terminal residue" evidence="1">
    <location>
        <position position="1"/>
    </location>
</feature>
<comment type="caution">
    <text evidence="1">The sequence shown here is derived from an EMBL/GenBank/DDBJ whole genome shotgun (WGS) entry which is preliminary data.</text>
</comment>
<dbReference type="EMBL" id="LAZR01038777">
    <property type="protein sequence ID" value="KKL18682.1"/>
    <property type="molecule type" value="Genomic_DNA"/>
</dbReference>
<protein>
    <submittedName>
        <fullName evidence="1">Uncharacterized protein</fullName>
    </submittedName>
</protein>
<sequence>KKDSQQKLEKIHKSLNNLIIKDLIRKDKNNILK</sequence>